<dbReference type="Gene3D" id="2.30.110.50">
    <property type="match status" value="1"/>
</dbReference>
<evidence type="ECO:0000313" key="7">
    <source>
        <dbReference type="EMBL" id="AFL74244.1"/>
    </source>
</evidence>
<gene>
    <name evidence="7" type="ordered locus">Thivi_2297</name>
</gene>
<dbReference type="OrthoDB" id="9762420at2"/>
<dbReference type="InterPro" id="IPR017847">
    <property type="entry name" value="T6SS_RhsGE_Vgr_subset"/>
</dbReference>
<dbReference type="EMBL" id="CP003154">
    <property type="protein sequence ID" value="AFL74244.1"/>
    <property type="molecule type" value="Genomic_DNA"/>
</dbReference>
<feature type="region of interest" description="Disordered" evidence="4">
    <location>
        <begin position="467"/>
        <end position="488"/>
    </location>
</feature>
<dbReference type="Pfam" id="PF22178">
    <property type="entry name" value="Gp5_trimer_C"/>
    <property type="match status" value="1"/>
</dbReference>
<dbReference type="KEGG" id="tvi:Thivi_2297"/>
<dbReference type="InterPro" id="IPR037026">
    <property type="entry name" value="Vgr_OB-fold_dom_sf"/>
</dbReference>
<dbReference type="NCBIfam" id="TIGR01646">
    <property type="entry name" value="vgr_GE"/>
    <property type="match status" value="1"/>
</dbReference>
<feature type="compositionally biased region" description="Polar residues" evidence="4">
    <location>
        <begin position="664"/>
        <end position="680"/>
    </location>
</feature>
<keyword evidence="8" id="KW-1185">Reference proteome</keyword>
<dbReference type="InterPro" id="IPR006531">
    <property type="entry name" value="Gp5/Vgr_OB"/>
</dbReference>
<evidence type="ECO:0000256" key="1">
    <source>
        <dbReference type="ARBA" id="ARBA00004613"/>
    </source>
</evidence>
<keyword evidence="3" id="KW-0964">Secreted</keyword>
<dbReference type="STRING" id="765911.Thivi_2297"/>
<proteinExistence type="inferred from homology"/>
<name>I3YB76_THIV6</name>
<dbReference type="AlphaFoldDB" id="I3YB76"/>
<dbReference type="RefSeq" id="WP_014778690.1">
    <property type="nucleotide sequence ID" value="NC_018012.1"/>
</dbReference>
<dbReference type="Proteomes" id="UP000006062">
    <property type="component" value="Chromosome"/>
</dbReference>
<feature type="domain" description="Gp5/Type VI secretion system Vgr C-terminal trimerisation" evidence="6">
    <location>
        <begin position="473"/>
        <end position="579"/>
    </location>
</feature>
<feature type="region of interest" description="Disordered" evidence="4">
    <location>
        <begin position="624"/>
        <end position="696"/>
    </location>
</feature>
<evidence type="ECO:0000256" key="2">
    <source>
        <dbReference type="ARBA" id="ARBA00005558"/>
    </source>
</evidence>
<dbReference type="Gene3D" id="2.40.50.230">
    <property type="entry name" value="Gp5 N-terminal domain"/>
    <property type="match status" value="1"/>
</dbReference>
<evidence type="ECO:0000256" key="3">
    <source>
        <dbReference type="ARBA" id="ARBA00022525"/>
    </source>
</evidence>
<dbReference type="InterPro" id="IPR054030">
    <property type="entry name" value="Gp5_Vgr_C"/>
</dbReference>
<dbReference type="InterPro" id="IPR006533">
    <property type="entry name" value="T6SS_Vgr_RhsGE"/>
</dbReference>
<sequence length="716" mass="78272">MSSTQRYRPLSVNSTLGEDVLLLREMTAAERLSVPFEYALTLLSERLEIDPDDLLGTPMTVALLLPDGKRRFYNGYVSRFSQTGFQGRHALYRAILVPWLWFLSRTADCRIFQDKTVPDIVKQVFRDHGFTDFEERLSGTYRQWVYCVQYRETDLNFVSRLLEHEGIYYFFEHQDGKHTLVLADSVSAHAPVAGYAQVPFRHHEASVLREIEHLDDWILDKEVRSGAFSHNAFDFTAPKKNLLASRSSPGDHAMATLEVFDFQGDYTESADGATYARIRLEEAQAAHEVAHATGNARGLTCGALFTLTEYPRTDQNREYLIVAANDLLQSDEFETSASLGEDEVFRCTLSAIDSKVPYRPPRLTRKPVVQGSQTAIVVGKAGEEIWTDEYGRIKVLFHWDRYGRADEASSCWIRVAQIWAGKGWGGIMTPRIGQEVIVDFLEGDPDQPIVTGRVYNKDCMPPYALPGEATKTSLKSSSSKGGGGFNEIRLEDKKGSEQVFIHAEKNQDVRVKKDAFEWIGNERHLIVKSDQIEQVDGDKHLTLKGDQNEKVDGSVSLKVGMDLQQKVGTKVGMDAGQEIHLKAGMNVVIEAGMSITLKAGGGFVVVGPAGVTISGTPVLINSGGSAGSGSGCSPDAPKAAKEADKADPGKVSSAQAGTPPPASTLATTQVKAIAKASSSTGAGANPQAQALNAAAQSGTPFCEKCEEARRAQAAQV</sequence>
<evidence type="ECO:0000256" key="4">
    <source>
        <dbReference type="SAM" id="MobiDB-lite"/>
    </source>
</evidence>
<dbReference type="PANTHER" id="PTHR32305:SF15">
    <property type="entry name" value="PROTEIN RHSA-RELATED"/>
    <property type="match status" value="1"/>
</dbReference>
<evidence type="ECO:0000259" key="5">
    <source>
        <dbReference type="Pfam" id="PF04717"/>
    </source>
</evidence>
<dbReference type="Gene3D" id="3.55.50.10">
    <property type="entry name" value="Baseplate protein-like domains"/>
    <property type="match status" value="1"/>
</dbReference>
<evidence type="ECO:0000313" key="8">
    <source>
        <dbReference type="Proteomes" id="UP000006062"/>
    </source>
</evidence>
<dbReference type="SUPFAM" id="SSF69349">
    <property type="entry name" value="Phage fibre proteins"/>
    <property type="match status" value="1"/>
</dbReference>
<organism evidence="7 8">
    <name type="scientific">Thiocystis violascens (strain ATCC 17096 / DSM 198 / 6111)</name>
    <name type="common">Chromatium violascens</name>
    <dbReference type="NCBI Taxonomy" id="765911"/>
    <lineage>
        <taxon>Bacteria</taxon>
        <taxon>Pseudomonadati</taxon>
        <taxon>Pseudomonadota</taxon>
        <taxon>Gammaproteobacteria</taxon>
        <taxon>Chromatiales</taxon>
        <taxon>Chromatiaceae</taxon>
        <taxon>Thiocystis</taxon>
    </lineage>
</organism>
<accession>I3YB76</accession>
<dbReference type="GO" id="GO:0005576">
    <property type="term" value="C:extracellular region"/>
    <property type="evidence" value="ECO:0007669"/>
    <property type="project" value="UniProtKB-SubCell"/>
</dbReference>
<dbReference type="SUPFAM" id="SSF69279">
    <property type="entry name" value="Phage tail proteins"/>
    <property type="match status" value="2"/>
</dbReference>
<dbReference type="FunFam" id="3.55.50.10:FF:000001">
    <property type="entry name" value="Actin cross-linking toxin VgrG1"/>
    <property type="match status" value="1"/>
</dbReference>
<dbReference type="PANTHER" id="PTHR32305">
    <property type="match status" value="1"/>
</dbReference>
<protein>
    <submittedName>
        <fullName evidence="7">Rhs element Vgr protein</fullName>
    </submittedName>
</protein>
<feature type="compositionally biased region" description="Basic and acidic residues" evidence="4">
    <location>
        <begin position="638"/>
        <end position="648"/>
    </location>
</feature>
<dbReference type="InterPro" id="IPR050708">
    <property type="entry name" value="T6SS_VgrG/RHS"/>
</dbReference>
<dbReference type="eggNOG" id="COG3501">
    <property type="taxonomic scope" value="Bacteria"/>
</dbReference>
<feature type="domain" description="Gp5/Type VI secretion system Vgr protein OB-fold" evidence="5">
    <location>
        <begin position="388"/>
        <end position="455"/>
    </location>
</feature>
<dbReference type="Pfam" id="PF04717">
    <property type="entry name" value="Phage_base_V"/>
    <property type="match status" value="1"/>
</dbReference>
<dbReference type="NCBIfam" id="TIGR03361">
    <property type="entry name" value="VI_Rhs_Vgr"/>
    <property type="match status" value="1"/>
</dbReference>
<feature type="compositionally biased region" description="Low complexity" evidence="4">
    <location>
        <begin position="681"/>
        <end position="696"/>
    </location>
</feature>
<dbReference type="HOGENOM" id="CLU_004121_7_3_6"/>
<dbReference type="SUPFAM" id="SSF69255">
    <property type="entry name" value="gp5 N-terminal domain-like"/>
    <property type="match status" value="1"/>
</dbReference>
<dbReference type="Gene3D" id="4.10.220.110">
    <property type="match status" value="1"/>
</dbReference>
<reference evidence="7 8" key="1">
    <citation type="submission" date="2012-06" db="EMBL/GenBank/DDBJ databases">
        <title>Complete sequence of Thiocystis violascens DSM 198.</title>
        <authorList>
            <consortium name="US DOE Joint Genome Institute"/>
            <person name="Lucas S."/>
            <person name="Han J."/>
            <person name="Lapidus A."/>
            <person name="Cheng J.-F."/>
            <person name="Goodwin L."/>
            <person name="Pitluck S."/>
            <person name="Peters L."/>
            <person name="Ovchinnikova G."/>
            <person name="Teshima H."/>
            <person name="Detter J.C."/>
            <person name="Han C."/>
            <person name="Tapia R."/>
            <person name="Land M."/>
            <person name="Hauser L."/>
            <person name="Kyrpides N."/>
            <person name="Ivanova N."/>
            <person name="Pagani I."/>
            <person name="Vogl K."/>
            <person name="Liu Z."/>
            <person name="Frigaard N.-U."/>
            <person name="Bryant D."/>
            <person name="Woyke T."/>
        </authorList>
    </citation>
    <scope>NUCLEOTIDE SEQUENCE [LARGE SCALE GENOMIC DNA]</scope>
    <source>
        <strain evidence="8">ATCC 17096 / DSM 198 / 6111</strain>
    </source>
</reference>
<comment type="similarity">
    <text evidence="2">Belongs to the VgrG protein family.</text>
</comment>
<dbReference type="Pfam" id="PF05954">
    <property type="entry name" value="Phage_GPD"/>
    <property type="match status" value="1"/>
</dbReference>
<comment type="subcellular location">
    <subcellularLocation>
        <location evidence="1">Secreted</location>
    </subcellularLocation>
</comment>
<evidence type="ECO:0000259" key="6">
    <source>
        <dbReference type="Pfam" id="PF22178"/>
    </source>
</evidence>